<reference evidence="1 2" key="1">
    <citation type="submission" date="2014-11" db="EMBL/GenBank/DDBJ databases">
        <title>Complete genome sequence of Pseudomonas putida S12 including megaplasmid pTTS12.</title>
        <authorList>
            <person name="Kuepper J."/>
            <person name="Ruijssenaars H.J."/>
            <person name="Blank L.M."/>
            <person name="de Winde J.H."/>
            <person name="Wierckx N."/>
        </authorList>
    </citation>
    <scope>NUCLEOTIDE SEQUENCE [LARGE SCALE GENOMIC DNA]</scope>
    <source>
        <strain evidence="1 2">S12</strain>
    </source>
</reference>
<gene>
    <name evidence="1" type="ORF">RPPX_21005</name>
</gene>
<organism evidence="1 2">
    <name type="scientific">Pseudomonas putida S12</name>
    <dbReference type="NCBI Taxonomy" id="1215087"/>
    <lineage>
        <taxon>Bacteria</taxon>
        <taxon>Pseudomonadati</taxon>
        <taxon>Pseudomonadota</taxon>
        <taxon>Gammaproteobacteria</taxon>
        <taxon>Pseudomonadales</taxon>
        <taxon>Pseudomonadaceae</taxon>
        <taxon>Pseudomonas</taxon>
    </lineage>
</organism>
<accession>A0AA34RY70</accession>
<sequence length="81" mass="9738">MLIWYWERFAKKRICFWLQIDKIPYFRPETLDAIVLMGLIRLPPENHSLVIMVSIEMWHLNAIYLVVGACLQFDVDAFFFT</sequence>
<protein>
    <submittedName>
        <fullName evidence="1">Uncharacterized protein</fullName>
    </submittedName>
</protein>
<name>A0AA34RY70_PSEPU</name>
<evidence type="ECO:0000313" key="2">
    <source>
        <dbReference type="Proteomes" id="UP000017753"/>
    </source>
</evidence>
<proteinExistence type="predicted"/>
<dbReference type="Proteomes" id="UP000017753">
    <property type="component" value="Chromosome"/>
</dbReference>
<dbReference type="AlphaFoldDB" id="A0AA34RY70"/>
<evidence type="ECO:0000313" key="1">
    <source>
        <dbReference type="EMBL" id="AJA15726.1"/>
    </source>
</evidence>
<reference evidence="1 2" key="2">
    <citation type="submission" date="2014-11" db="EMBL/GenBank/DDBJ databases">
        <title>Draft genome sequence of the solvent-tolerant Pseudomonas putida S12 including megaplasmid pTTS12.</title>
        <authorList>
            <person name="Wierckx N."/>
            <person name="Nijkamp J."/>
            <person name="Ballerstedt H."/>
            <person name="Siezen R.J."/>
            <person name="Wels M."/>
            <person name="de Ridder D."/>
            <person name="de Winde J.H."/>
            <person name="Ruijssenaars H.J."/>
        </authorList>
    </citation>
    <scope>NUCLEOTIDE SEQUENCE [LARGE SCALE GENOMIC DNA]</scope>
    <source>
        <strain evidence="1 2">S12</strain>
    </source>
</reference>
<dbReference type="EMBL" id="CP009974">
    <property type="protein sequence ID" value="AJA15726.1"/>
    <property type="molecule type" value="Genomic_DNA"/>
</dbReference>